<evidence type="ECO:0000313" key="4">
    <source>
        <dbReference type="Proteomes" id="UP001443914"/>
    </source>
</evidence>
<dbReference type="GO" id="GO:0004190">
    <property type="term" value="F:aspartic-type endopeptidase activity"/>
    <property type="evidence" value="ECO:0007669"/>
    <property type="project" value="InterPro"/>
</dbReference>
<name>A0AAW1N4X9_SAPOF</name>
<dbReference type="Pfam" id="PF00026">
    <property type="entry name" value="Asp"/>
    <property type="match status" value="1"/>
</dbReference>
<keyword evidence="4" id="KW-1185">Reference proteome</keyword>
<organism evidence="3 4">
    <name type="scientific">Saponaria officinalis</name>
    <name type="common">Common soapwort</name>
    <name type="synonym">Lychnis saponaria</name>
    <dbReference type="NCBI Taxonomy" id="3572"/>
    <lineage>
        <taxon>Eukaryota</taxon>
        <taxon>Viridiplantae</taxon>
        <taxon>Streptophyta</taxon>
        <taxon>Embryophyta</taxon>
        <taxon>Tracheophyta</taxon>
        <taxon>Spermatophyta</taxon>
        <taxon>Magnoliopsida</taxon>
        <taxon>eudicotyledons</taxon>
        <taxon>Gunneridae</taxon>
        <taxon>Pentapetalae</taxon>
        <taxon>Caryophyllales</taxon>
        <taxon>Caryophyllaceae</taxon>
        <taxon>Caryophylleae</taxon>
        <taxon>Saponaria</taxon>
    </lineage>
</organism>
<dbReference type="GO" id="GO:0006508">
    <property type="term" value="P:proteolysis"/>
    <property type="evidence" value="ECO:0007669"/>
    <property type="project" value="InterPro"/>
</dbReference>
<dbReference type="PROSITE" id="PS51767">
    <property type="entry name" value="PEPTIDASE_A1"/>
    <property type="match status" value="1"/>
</dbReference>
<comment type="caution">
    <text evidence="3">The sequence shown here is derived from an EMBL/GenBank/DDBJ whole genome shotgun (WGS) entry which is preliminary data.</text>
</comment>
<evidence type="ECO:0000259" key="2">
    <source>
        <dbReference type="PROSITE" id="PS51767"/>
    </source>
</evidence>
<gene>
    <name evidence="3" type="ORF">RND81_01G004000</name>
</gene>
<feature type="domain" description="Peptidase A1" evidence="2">
    <location>
        <begin position="1"/>
        <end position="120"/>
    </location>
</feature>
<dbReference type="AlphaFoldDB" id="A0AAW1N4X9"/>
<dbReference type="Proteomes" id="UP001443914">
    <property type="component" value="Unassembled WGS sequence"/>
</dbReference>
<dbReference type="EMBL" id="JBDFQZ010000001">
    <property type="protein sequence ID" value="KAK9755124.1"/>
    <property type="molecule type" value="Genomic_DNA"/>
</dbReference>
<proteinExistence type="inferred from homology"/>
<dbReference type="Gene3D" id="2.40.70.10">
    <property type="entry name" value="Acid Proteases"/>
    <property type="match status" value="1"/>
</dbReference>
<evidence type="ECO:0000256" key="1">
    <source>
        <dbReference type="ARBA" id="ARBA00007447"/>
    </source>
</evidence>
<dbReference type="SUPFAM" id="SSF50630">
    <property type="entry name" value="Acid proteases"/>
    <property type="match status" value="1"/>
</dbReference>
<dbReference type="GO" id="GO:0006629">
    <property type="term" value="P:lipid metabolic process"/>
    <property type="evidence" value="ECO:0007669"/>
    <property type="project" value="InterPro"/>
</dbReference>
<reference evidence="3" key="1">
    <citation type="submission" date="2024-03" db="EMBL/GenBank/DDBJ databases">
        <title>WGS assembly of Saponaria officinalis var. Norfolk2.</title>
        <authorList>
            <person name="Jenkins J."/>
            <person name="Shu S."/>
            <person name="Grimwood J."/>
            <person name="Barry K."/>
            <person name="Goodstein D."/>
            <person name="Schmutz J."/>
            <person name="Leebens-Mack J."/>
            <person name="Osbourn A."/>
        </authorList>
    </citation>
    <scope>NUCLEOTIDE SEQUENCE [LARGE SCALE GENOMIC DNA]</scope>
    <source>
        <strain evidence="3">JIC</strain>
    </source>
</reference>
<dbReference type="InterPro" id="IPR033121">
    <property type="entry name" value="PEPTIDASE_A1"/>
</dbReference>
<sequence>MSVAWMQNQLKQSKTKEYVLNYVNKLCDSIPSPIQESVIDCNIISGLPDVAFFIADKPFTLTPNQYIMKTGTGLAEVCLSGFIALDVPPPRGPLWILGDVFMGAYHTIFDYAGFVKINLQKRICIMRLQIQHLLQANLEPIKEIPKNFLQNLLIILVQIL</sequence>
<protein>
    <recommendedName>
        <fullName evidence="2">Peptidase A1 domain-containing protein</fullName>
    </recommendedName>
</protein>
<dbReference type="InterPro" id="IPR021109">
    <property type="entry name" value="Peptidase_aspartic_dom_sf"/>
</dbReference>
<comment type="similarity">
    <text evidence="1">Belongs to the peptidase A1 family.</text>
</comment>
<dbReference type="PANTHER" id="PTHR47966:SF28">
    <property type="entry name" value="OS01G0290000 PROTEIN"/>
    <property type="match status" value="1"/>
</dbReference>
<dbReference type="InterPro" id="IPR001461">
    <property type="entry name" value="Aspartic_peptidase_A1"/>
</dbReference>
<accession>A0AAW1N4X9</accession>
<dbReference type="PANTHER" id="PTHR47966">
    <property type="entry name" value="BETA-SITE APP-CLEAVING ENZYME, ISOFORM A-RELATED"/>
    <property type="match status" value="1"/>
</dbReference>
<evidence type="ECO:0000313" key="3">
    <source>
        <dbReference type="EMBL" id="KAK9755124.1"/>
    </source>
</evidence>